<accession>A0ABP9FIQ7</accession>
<dbReference type="SUPFAM" id="SSF51905">
    <property type="entry name" value="FAD/NAD(P)-binding domain"/>
    <property type="match status" value="1"/>
</dbReference>
<evidence type="ECO:0000256" key="1">
    <source>
        <dbReference type="ARBA" id="ARBA00023002"/>
    </source>
</evidence>
<dbReference type="Gene3D" id="3.50.50.60">
    <property type="entry name" value="FAD/NAD(P)-binding domain"/>
    <property type="match status" value="2"/>
</dbReference>
<dbReference type="InterPro" id="IPR006076">
    <property type="entry name" value="FAD-dep_OxRdtase"/>
</dbReference>
<dbReference type="Proteomes" id="UP001499988">
    <property type="component" value="Unassembled WGS sequence"/>
</dbReference>
<sequence>MPTIGIVGAGVAGVTIAQRLARSGQCQLVLLDKSDSMVNGPPICHLHAGGNLYRDLPEQECLALLEQSIATLRFYPHCANIRPTVIAVPKEDPGSVATLLPRLRTLQQRYAELVQQDPANRVLGCPQSYFKVYRREDIEALQGRSYAAQPEALDDWMIPVAQHLDLDRVQWPLILVQEYGLSVFRLAANATLALQRAKHCRLMLSTQVTQIREQGGGWRLGYEQPGGGRGSVQVDYLINACGYRSGTLDDLAGLRRERMVEFKAAYVTRWQEQTAHWPELIFHGQRGTPQGMAQFTPYADGYVQLHGMTDEITLFDQGLASSCDTSAQPRLAGDLQRKLEQGWSDAMIEQRTNRAIQHIARFLPGFALAEIGGKPLFGAQQIPGVDPELRAADVSFVGHNYARSEIVKASSALAVADAIEQQLNRLGWLPPEATAGEALSENDPLAVESLACTLAQERDYPSALAKQTGLAEPRIYGL</sequence>
<evidence type="ECO:0000313" key="4">
    <source>
        <dbReference type="Proteomes" id="UP001499988"/>
    </source>
</evidence>
<gene>
    <name evidence="3" type="ORF">GCM10023333_42190</name>
</gene>
<feature type="domain" description="FAD dependent oxidoreductase" evidence="2">
    <location>
        <begin position="5"/>
        <end position="371"/>
    </location>
</feature>
<name>A0ABP9FIQ7_9GAMM</name>
<evidence type="ECO:0000313" key="3">
    <source>
        <dbReference type="EMBL" id="GAA4903497.1"/>
    </source>
</evidence>
<organism evidence="3 4">
    <name type="scientific">Ferrimonas pelagia</name>
    <dbReference type="NCBI Taxonomy" id="1177826"/>
    <lineage>
        <taxon>Bacteria</taxon>
        <taxon>Pseudomonadati</taxon>
        <taxon>Pseudomonadota</taxon>
        <taxon>Gammaproteobacteria</taxon>
        <taxon>Alteromonadales</taxon>
        <taxon>Ferrimonadaceae</taxon>
        <taxon>Ferrimonas</taxon>
    </lineage>
</organism>
<protein>
    <submittedName>
        <fullName evidence="3">FAD-dependent oxidoreductase</fullName>
    </submittedName>
</protein>
<dbReference type="InterPro" id="IPR036188">
    <property type="entry name" value="FAD/NAD-bd_sf"/>
</dbReference>
<keyword evidence="4" id="KW-1185">Reference proteome</keyword>
<dbReference type="Gene3D" id="3.30.9.10">
    <property type="entry name" value="D-Amino Acid Oxidase, subunit A, domain 2"/>
    <property type="match status" value="1"/>
</dbReference>
<reference evidence="4" key="1">
    <citation type="journal article" date="2019" name="Int. J. Syst. Evol. Microbiol.">
        <title>The Global Catalogue of Microorganisms (GCM) 10K type strain sequencing project: providing services to taxonomists for standard genome sequencing and annotation.</title>
        <authorList>
            <consortium name="The Broad Institute Genomics Platform"/>
            <consortium name="The Broad Institute Genome Sequencing Center for Infectious Disease"/>
            <person name="Wu L."/>
            <person name="Ma J."/>
        </authorList>
    </citation>
    <scope>NUCLEOTIDE SEQUENCE [LARGE SCALE GENOMIC DNA]</scope>
    <source>
        <strain evidence="4">JCM 18401</strain>
    </source>
</reference>
<evidence type="ECO:0000259" key="2">
    <source>
        <dbReference type="Pfam" id="PF01266"/>
    </source>
</evidence>
<comment type="caution">
    <text evidence="3">The sequence shown here is derived from an EMBL/GenBank/DDBJ whole genome shotgun (WGS) entry which is preliminary data.</text>
</comment>
<dbReference type="EMBL" id="BAABJZ010000107">
    <property type="protein sequence ID" value="GAA4903497.1"/>
    <property type="molecule type" value="Genomic_DNA"/>
</dbReference>
<dbReference type="Pfam" id="PF01266">
    <property type="entry name" value="DAO"/>
    <property type="match status" value="1"/>
</dbReference>
<proteinExistence type="predicted"/>
<keyword evidence="1" id="KW-0560">Oxidoreductase</keyword>